<dbReference type="InterPro" id="IPR027417">
    <property type="entry name" value="P-loop_NTPase"/>
</dbReference>
<dbReference type="Gene3D" id="3.40.50.300">
    <property type="entry name" value="P-loop containing nucleotide triphosphate hydrolases"/>
    <property type="match status" value="3"/>
</dbReference>
<evidence type="ECO:0000313" key="13">
    <source>
        <dbReference type="Proteomes" id="UP000663829"/>
    </source>
</evidence>
<evidence type="ECO:0000256" key="5">
    <source>
        <dbReference type="ARBA" id="ARBA00022801"/>
    </source>
</evidence>
<keyword evidence="6" id="KW-0347">Helicase</keyword>
<dbReference type="EMBL" id="CAJNOQ010002449">
    <property type="protein sequence ID" value="CAF0958939.1"/>
    <property type="molecule type" value="Genomic_DNA"/>
</dbReference>
<evidence type="ECO:0000256" key="3">
    <source>
        <dbReference type="ARBA" id="ARBA00022741"/>
    </source>
</evidence>
<name>A0A814DQU1_9BILA</name>
<dbReference type="SUPFAM" id="SSF52540">
    <property type="entry name" value="P-loop containing nucleoside triphosphate hydrolases"/>
    <property type="match status" value="1"/>
</dbReference>
<evidence type="ECO:0000256" key="7">
    <source>
        <dbReference type="ARBA" id="ARBA00022833"/>
    </source>
</evidence>
<dbReference type="Proteomes" id="UP000663829">
    <property type="component" value="Unassembled WGS sequence"/>
</dbReference>
<evidence type="ECO:0000256" key="6">
    <source>
        <dbReference type="ARBA" id="ARBA00022806"/>
    </source>
</evidence>
<sequence>NDDNIDISVYLDTLLNEQQIHVALTQLFQKPKLINYLFTNEQMGNNVLLIEKFLKFLNRIQFSSSNQRQNLVKLVIKLPGSKLLTYIYDYLKSLTNTSKITTTTLVKYDYLEYINNMLLFLLEINPICRQELESSGIFDRLKIISDNCQDEEVQFNIIKLISLVDKLRQDQEKLVSEHTEKQSRFNRDDEPPDDFHQLSIYPTLDEIFQNQDVYLRRNITHGTYKNGTHYLDIHFRLLREDFLSPLREAINEYINGDSDSTSFYNSNVRLYENAILSGCLCASTGILFSIIIDLQALSKSINWSHSRRLIYGNLLVCSYDDFDKSCFLLSVEDRSNIDHDGCIYVRCQKELCDQSMMKIPVGTKLTILETTAYFEAYRPVLQALQNIKDDQIPLGEYLLECKTDISLPKYFENNSLIDFTKIVDNNHSDFDRSISNIKDISTWPTAKQLELDNSQYEALHLALTSAVALIQGPPGTGKTFIGVKLTEILYHNRERIVGCQKPILMICYTNHALDQFLSSIIQKLQITPASGDIIRVGGRSKHPEIEPFLLQNIRKDKKDLIKIYNEELSMSYEILRVITEKIEHINEQLRLCSQKLLTYQQLLTIINKEQFLNLIEPIITQLDIYKYHWNQPTLGRYCCEKQESDVDSNHTDDSSVDDKDDAEDYLTAILDQVKINHKFDQPLDALSKTIQSDQKLSNEEIEERRQNRVNCEKLNKLSPKDTEIVNDIITEWFTMQKRFIDSTMSATSTYGIVNEYLDQNEELDNDGYSRAGKKKRKKDNSLLKDITAPITTITTTQQKLTTEDDLIADVEDEEEMRRLENEIPVYFNFAQISNHNKNKNKKRQGQETSAQGLFDASTDQKHLNFLQQLLNKNKQIMTDDEVKKISNLWSLSKIKRQQLYRYWLSKYAQLLADQWLTLMIQYGKTLEVMQDLWLQSDYHYMKNAFIVAMTTHCAARYQKVLKQIQSHIIMVEEAAEVFESHIVTSIGSQCEHLILIGDQNQLRPQNNVYLLAKNYDLDVSLFERLIKNKLPSKQLQVQHRSIPTISILMKHFYDNALINHETVLNRPSINGVTYPLYFIDHNHFEESVADGQSKRNTFEVDYLLSFSQYLINQGYKTNQITILTTYLGQRHLIQKKIVQQHSTLKGISVTTIDNYQGEENCIILLSLVRSNKEKKIGYLAIKNRICVALSRAQNGLYVIGNFTMLAEANNTWKQIIQQIRESNLLGNGVPVYCPNHVNNAAVCIRPGDFSQRKLGGCNLKCETRLQCGHICPYTCHADGIKHDDIICKKLCLKSYDDCQHHCQKTCHYSINNNDESKHLCPPCTEEIPFKMVNCEHTCNLPCFMKKANKIECAIQVQYTCTNGHTVYVRCCDLRLNEHDQLCNHPCDSILACGHKCCGTCSTCLSGRLHQPCNQEQIVVYFCGHSEKTPCGELFGKCMERYFKLCDHTDIPPERTRSLQCDIHECNRYCLSKCKHSRCSRRCYDLCDRDKCDLKCGRKFPCGHYCNGICGEPCLQCLICNRQDLPHSVTKHLAKNNIRTATFVELECHHIILTEEIDQHVETFKQQRKSVEDIRHVFRAHFLPNGFFIIDYPRCPQCSYPIVRVKRYVSLIKRIHLLIRTALPSFESTTITDRLIIRDNIKETECLPTDIRVLLTVNHDNHRRKIYYKQFLHMCTLYNTLPDNVKQEVNKCLKSLFSIIERKKSVWLTKQQWLDLESEYNRLLFLSQLKDIRYLAELEYFKYDNENNNKNDTINVLSTIIETQGIQFNKDNYQICIELLHNNNLMSSTKLEWTSLFIYCKTMNDFEKDRQTCDQKWIICPKGKHLIWTAKSSTEEIDQLTCAECTKKEPEITTTSSFSSSRGRGRNIRTGRGGGFARRVDFS</sequence>
<dbReference type="Pfam" id="PF13086">
    <property type="entry name" value="AAA_11"/>
    <property type="match status" value="1"/>
</dbReference>
<feature type="domain" description="NF-X1-type" evidence="10">
    <location>
        <begin position="1501"/>
        <end position="1518"/>
    </location>
</feature>
<feature type="domain" description="NF-X1-type" evidence="10">
    <location>
        <begin position="1460"/>
        <end position="1480"/>
    </location>
</feature>
<dbReference type="InterPro" id="IPR057373">
    <property type="entry name" value="ZNFX1"/>
</dbReference>
<dbReference type="GO" id="GO:0005524">
    <property type="term" value="F:ATP binding"/>
    <property type="evidence" value="ECO:0007669"/>
    <property type="project" value="UniProtKB-KW"/>
</dbReference>
<evidence type="ECO:0000313" key="11">
    <source>
        <dbReference type="EMBL" id="CAF0958939.1"/>
    </source>
</evidence>
<dbReference type="Pfam" id="PF13087">
    <property type="entry name" value="AAA_12"/>
    <property type="match status" value="1"/>
</dbReference>
<keyword evidence="5" id="KW-0378">Hydrolase</keyword>
<keyword evidence="13" id="KW-1185">Reference proteome</keyword>
<dbReference type="GO" id="GO:0031380">
    <property type="term" value="C:nuclear RNA-directed RNA polymerase complex"/>
    <property type="evidence" value="ECO:0007669"/>
    <property type="project" value="TreeGrafter"/>
</dbReference>
<evidence type="ECO:0000259" key="10">
    <source>
        <dbReference type="SMART" id="SM00438"/>
    </source>
</evidence>
<evidence type="ECO:0000256" key="9">
    <source>
        <dbReference type="SAM" id="MobiDB-lite"/>
    </source>
</evidence>
<feature type="region of interest" description="Disordered" evidence="9">
    <location>
        <begin position="1853"/>
        <end position="1873"/>
    </location>
</feature>
<dbReference type="OrthoDB" id="2423195at2759"/>
<dbReference type="InterPro" id="IPR045055">
    <property type="entry name" value="DNA2/NAM7-like"/>
</dbReference>
<keyword evidence="3" id="KW-0547">Nucleotide-binding</keyword>
<feature type="domain" description="NF-X1-type" evidence="10">
    <location>
        <begin position="1267"/>
        <end position="1289"/>
    </location>
</feature>
<keyword evidence="7" id="KW-0862">Zinc</keyword>
<dbReference type="InterPro" id="IPR041677">
    <property type="entry name" value="DNA2/NAM7_AAA_11"/>
</dbReference>
<dbReference type="CDD" id="cd18808">
    <property type="entry name" value="SF1_C_Upf1"/>
    <property type="match status" value="1"/>
</dbReference>
<dbReference type="GO" id="GO:0004386">
    <property type="term" value="F:helicase activity"/>
    <property type="evidence" value="ECO:0007669"/>
    <property type="project" value="UniProtKB-KW"/>
</dbReference>
<feature type="non-terminal residue" evidence="11">
    <location>
        <position position="1"/>
    </location>
</feature>
<dbReference type="InterPro" id="IPR047187">
    <property type="entry name" value="SF1_C_Upf1"/>
</dbReference>
<dbReference type="Pfam" id="PF25396">
    <property type="entry name" value="ZNFX1"/>
    <property type="match status" value="1"/>
</dbReference>
<dbReference type="PANTHER" id="PTHR10887:SF341">
    <property type="entry name" value="NFX1-TYPE ZINC FINGER-CONTAINING PROTEIN 1"/>
    <property type="match status" value="1"/>
</dbReference>
<comment type="caution">
    <text evidence="11">The sequence shown here is derived from an EMBL/GenBank/DDBJ whole genome shotgun (WGS) entry which is preliminary data.</text>
</comment>
<dbReference type="GO" id="GO:0005694">
    <property type="term" value="C:chromosome"/>
    <property type="evidence" value="ECO:0007669"/>
    <property type="project" value="UniProtKB-ARBA"/>
</dbReference>
<dbReference type="GO" id="GO:0031048">
    <property type="term" value="P:regulatory ncRNA-mediated heterochromatin formation"/>
    <property type="evidence" value="ECO:0007669"/>
    <property type="project" value="TreeGrafter"/>
</dbReference>
<dbReference type="GO" id="GO:0016787">
    <property type="term" value="F:hydrolase activity"/>
    <property type="evidence" value="ECO:0007669"/>
    <property type="project" value="UniProtKB-KW"/>
</dbReference>
<proteinExistence type="predicted"/>
<dbReference type="GO" id="GO:0008270">
    <property type="term" value="F:zinc ion binding"/>
    <property type="evidence" value="ECO:0007669"/>
    <property type="project" value="UniProtKB-KW"/>
</dbReference>
<dbReference type="SMART" id="SM00438">
    <property type="entry name" value="ZnF_NFX"/>
    <property type="match status" value="4"/>
</dbReference>
<evidence type="ECO:0000256" key="1">
    <source>
        <dbReference type="ARBA" id="ARBA00022723"/>
    </source>
</evidence>
<dbReference type="InterPro" id="IPR041679">
    <property type="entry name" value="DNA2/NAM7-like_C"/>
</dbReference>
<keyword evidence="8" id="KW-0067">ATP-binding</keyword>
<keyword evidence="4" id="KW-0863">Zinc-finger</keyword>
<accession>A0A814DQU1</accession>
<evidence type="ECO:0000256" key="4">
    <source>
        <dbReference type="ARBA" id="ARBA00022771"/>
    </source>
</evidence>
<organism evidence="11 13">
    <name type="scientific">Didymodactylos carnosus</name>
    <dbReference type="NCBI Taxonomy" id="1234261"/>
    <lineage>
        <taxon>Eukaryota</taxon>
        <taxon>Metazoa</taxon>
        <taxon>Spiralia</taxon>
        <taxon>Gnathifera</taxon>
        <taxon>Rotifera</taxon>
        <taxon>Eurotatoria</taxon>
        <taxon>Bdelloidea</taxon>
        <taxon>Philodinida</taxon>
        <taxon>Philodinidae</taxon>
        <taxon>Didymodactylos</taxon>
    </lineage>
</organism>
<evidence type="ECO:0000256" key="8">
    <source>
        <dbReference type="ARBA" id="ARBA00022840"/>
    </source>
</evidence>
<protein>
    <recommendedName>
        <fullName evidence="10">NF-X1-type domain-containing protein</fullName>
    </recommendedName>
</protein>
<evidence type="ECO:0000256" key="2">
    <source>
        <dbReference type="ARBA" id="ARBA00022737"/>
    </source>
</evidence>
<dbReference type="Proteomes" id="UP000681722">
    <property type="component" value="Unassembled WGS sequence"/>
</dbReference>
<feature type="domain" description="NF-X1-type" evidence="10">
    <location>
        <begin position="1298"/>
        <end position="1325"/>
    </location>
</feature>
<keyword evidence="2" id="KW-0677">Repeat</keyword>
<reference evidence="11" key="1">
    <citation type="submission" date="2021-02" db="EMBL/GenBank/DDBJ databases">
        <authorList>
            <person name="Nowell W R."/>
        </authorList>
    </citation>
    <scope>NUCLEOTIDE SEQUENCE</scope>
</reference>
<gene>
    <name evidence="11" type="ORF">GPM918_LOCUS11651</name>
    <name evidence="12" type="ORF">SRO942_LOCUS11652</name>
</gene>
<keyword evidence="1" id="KW-0479">Metal-binding</keyword>
<dbReference type="EMBL" id="CAJOBC010002449">
    <property type="protein sequence ID" value="CAF3733761.1"/>
    <property type="molecule type" value="Genomic_DNA"/>
</dbReference>
<dbReference type="PANTHER" id="PTHR10887">
    <property type="entry name" value="DNA2/NAM7 HELICASE FAMILY"/>
    <property type="match status" value="1"/>
</dbReference>
<dbReference type="InterPro" id="IPR000967">
    <property type="entry name" value="Znf_NFX1"/>
</dbReference>
<evidence type="ECO:0000313" key="12">
    <source>
        <dbReference type="EMBL" id="CAF3733761.1"/>
    </source>
</evidence>
<dbReference type="FunFam" id="3.40.50.300:FF:000326">
    <property type="entry name" value="P-loop containing nucleoside triphosphate hydrolase"/>
    <property type="match status" value="1"/>
</dbReference>